<evidence type="ECO:0008006" key="4">
    <source>
        <dbReference type="Google" id="ProtNLM"/>
    </source>
</evidence>
<evidence type="ECO:0000313" key="2">
    <source>
        <dbReference type="EMBL" id="MFH4973505.1"/>
    </source>
</evidence>
<gene>
    <name evidence="2" type="ORF">AB6A40_000214</name>
</gene>
<reference evidence="2 3" key="1">
    <citation type="submission" date="2024-08" db="EMBL/GenBank/DDBJ databases">
        <title>Gnathostoma spinigerum genome.</title>
        <authorList>
            <person name="Gonzalez-Bertolin B."/>
            <person name="Monzon S."/>
            <person name="Zaballos A."/>
            <person name="Jimenez P."/>
            <person name="Dekumyoy P."/>
            <person name="Varona S."/>
            <person name="Cuesta I."/>
            <person name="Sumanam S."/>
            <person name="Adisakwattana P."/>
            <person name="Gasser R.B."/>
            <person name="Hernandez-Gonzalez A."/>
            <person name="Young N.D."/>
            <person name="Perteguer M.J."/>
        </authorList>
    </citation>
    <scope>NUCLEOTIDE SEQUENCE [LARGE SCALE GENOMIC DNA]</scope>
    <source>
        <strain evidence="2">AL3</strain>
        <tissue evidence="2">Liver</tissue>
    </source>
</reference>
<feature type="signal peptide" evidence="1">
    <location>
        <begin position="1"/>
        <end position="22"/>
    </location>
</feature>
<dbReference type="Proteomes" id="UP001608902">
    <property type="component" value="Unassembled WGS sequence"/>
</dbReference>
<comment type="caution">
    <text evidence="2">The sequence shown here is derived from an EMBL/GenBank/DDBJ whole genome shotgun (WGS) entry which is preliminary data.</text>
</comment>
<evidence type="ECO:0000313" key="3">
    <source>
        <dbReference type="Proteomes" id="UP001608902"/>
    </source>
</evidence>
<keyword evidence="1" id="KW-0732">Signal</keyword>
<sequence length="98" mass="11324">MGHRLRVSTLTSAVVLMHTTLTRIGPRYNYDSRPMVFTGSAANLPRLLKLYYTILDHPENHETFAFFCIEKIIIYGYVVRIKSITKCFRLGFAVPKSR</sequence>
<dbReference type="EMBL" id="JBGFUD010000053">
    <property type="protein sequence ID" value="MFH4973505.1"/>
    <property type="molecule type" value="Genomic_DNA"/>
</dbReference>
<accession>A0ABD6E1M4</accession>
<feature type="chain" id="PRO_5044889763" description="Secreted protein" evidence="1">
    <location>
        <begin position="23"/>
        <end position="98"/>
    </location>
</feature>
<protein>
    <recommendedName>
        <fullName evidence="4">Secreted protein</fullName>
    </recommendedName>
</protein>
<keyword evidence="3" id="KW-1185">Reference proteome</keyword>
<evidence type="ECO:0000256" key="1">
    <source>
        <dbReference type="SAM" id="SignalP"/>
    </source>
</evidence>
<dbReference type="AlphaFoldDB" id="A0ABD6E1M4"/>
<proteinExistence type="predicted"/>
<organism evidence="2 3">
    <name type="scientific">Gnathostoma spinigerum</name>
    <dbReference type="NCBI Taxonomy" id="75299"/>
    <lineage>
        <taxon>Eukaryota</taxon>
        <taxon>Metazoa</taxon>
        <taxon>Ecdysozoa</taxon>
        <taxon>Nematoda</taxon>
        <taxon>Chromadorea</taxon>
        <taxon>Rhabditida</taxon>
        <taxon>Spirurina</taxon>
        <taxon>Gnathostomatomorpha</taxon>
        <taxon>Gnathostomatoidea</taxon>
        <taxon>Gnathostomatidae</taxon>
        <taxon>Gnathostoma</taxon>
    </lineage>
</organism>
<name>A0ABD6E1M4_9BILA</name>